<feature type="transmembrane region" description="Helical" evidence="8">
    <location>
        <begin position="227"/>
        <end position="253"/>
    </location>
</feature>
<reference evidence="9 10" key="1">
    <citation type="journal article" date="2019" name="Plant Biotechnol. J.">
        <title>The red bayberry genome and genetic basis of sex determination.</title>
        <authorList>
            <person name="Jia H.M."/>
            <person name="Jia H.J."/>
            <person name="Cai Q.L."/>
            <person name="Wang Y."/>
            <person name="Zhao H.B."/>
            <person name="Yang W.F."/>
            <person name="Wang G.Y."/>
            <person name="Li Y.H."/>
            <person name="Zhan D.L."/>
            <person name="Shen Y.T."/>
            <person name="Niu Q.F."/>
            <person name="Chang L."/>
            <person name="Qiu J."/>
            <person name="Zhao L."/>
            <person name="Xie H.B."/>
            <person name="Fu W.Y."/>
            <person name="Jin J."/>
            <person name="Li X.W."/>
            <person name="Jiao Y."/>
            <person name="Zhou C.C."/>
            <person name="Tu T."/>
            <person name="Chai C.Y."/>
            <person name="Gao J.L."/>
            <person name="Fan L.J."/>
            <person name="van de Weg E."/>
            <person name="Wang J.Y."/>
            <person name="Gao Z.S."/>
        </authorList>
    </citation>
    <scope>NUCLEOTIDE SEQUENCE [LARGE SCALE GENOMIC DNA]</scope>
    <source>
        <tissue evidence="9">Leaves</tissue>
    </source>
</reference>
<evidence type="ECO:0000313" key="9">
    <source>
        <dbReference type="EMBL" id="KAB1223352.1"/>
    </source>
</evidence>
<dbReference type="EMBL" id="RXIC02000020">
    <property type="protein sequence ID" value="KAB1223352.1"/>
    <property type="molecule type" value="Genomic_DNA"/>
</dbReference>
<keyword evidence="10" id="KW-1185">Reference proteome</keyword>
<keyword evidence="2" id="KW-0813">Transport</keyword>
<dbReference type="PANTHER" id="PTHR21230">
    <property type="entry name" value="VESICLE TRANSPORT V-SNARE PROTEIN VTI1-RELATED"/>
    <property type="match status" value="1"/>
</dbReference>
<dbReference type="GO" id="GO:0015031">
    <property type="term" value="P:protein transport"/>
    <property type="evidence" value="ECO:0007669"/>
    <property type="project" value="UniProtKB-KW"/>
</dbReference>
<keyword evidence="6 8" id="KW-0472">Membrane</keyword>
<dbReference type="GO" id="GO:0005484">
    <property type="term" value="F:SNAP receptor activity"/>
    <property type="evidence" value="ECO:0007669"/>
    <property type="project" value="TreeGrafter"/>
</dbReference>
<dbReference type="Proteomes" id="UP000516437">
    <property type="component" value="Chromosome 2"/>
</dbReference>
<evidence type="ECO:0000313" key="10">
    <source>
        <dbReference type="Proteomes" id="UP000516437"/>
    </source>
</evidence>
<keyword evidence="7" id="KW-0175">Coiled coil</keyword>
<evidence type="ECO:0000256" key="2">
    <source>
        <dbReference type="ARBA" id="ARBA00022448"/>
    </source>
</evidence>
<dbReference type="AlphaFoldDB" id="A0A6A1WDI7"/>
<dbReference type="GO" id="GO:0005789">
    <property type="term" value="C:endoplasmic reticulum membrane"/>
    <property type="evidence" value="ECO:0007669"/>
    <property type="project" value="TreeGrafter"/>
</dbReference>
<comment type="subcellular location">
    <subcellularLocation>
        <location evidence="1">Membrane</location>
        <topology evidence="1">Single-pass type IV membrane protein</topology>
    </subcellularLocation>
</comment>
<dbReference type="GO" id="GO:0031902">
    <property type="term" value="C:late endosome membrane"/>
    <property type="evidence" value="ECO:0007669"/>
    <property type="project" value="TreeGrafter"/>
</dbReference>
<evidence type="ECO:0000256" key="7">
    <source>
        <dbReference type="SAM" id="Coils"/>
    </source>
</evidence>
<evidence type="ECO:0000256" key="1">
    <source>
        <dbReference type="ARBA" id="ARBA00004211"/>
    </source>
</evidence>
<protein>
    <submittedName>
        <fullName evidence="9">Membrin-11</fullName>
    </submittedName>
</protein>
<accession>A0A6A1WDI7</accession>
<dbReference type="GO" id="GO:0000149">
    <property type="term" value="F:SNARE binding"/>
    <property type="evidence" value="ECO:0007669"/>
    <property type="project" value="TreeGrafter"/>
</dbReference>
<feature type="transmembrane region" description="Helical" evidence="8">
    <location>
        <begin position="379"/>
        <end position="398"/>
    </location>
</feature>
<name>A0A6A1WDI7_9ROSI</name>
<evidence type="ECO:0000256" key="6">
    <source>
        <dbReference type="ARBA" id="ARBA00023136"/>
    </source>
</evidence>
<dbReference type="GO" id="GO:0005794">
    <property type="term" value="C:Golgi apparatus"/>
    <property type="evidence" value="ECO:0007669"/>
    <property type="project" value="TreeGrafter"/>
</dbReference>
<feature type="coiled-coil region" evidence="7">
    <location>
        <begin position="253"/>
        <end position="280"/>
    </location>
</feature>
<keyword evidence="5 8" id="KW-1133">Transmembrane helix</keyword>
<dbReference type="Pfam" id="PF12352">
    <property type="entry name" value="V-SNARE_C"/>
    <property type="match status" value="1"/>
</dbReference>
<dbReference type="GO" id="GO:0006906">
    <property type="term" value="P:vesicle fusion"/>
    <property type="evidence" value="ECO:0007669"/>
    <property type="project" value="TreeGrafter"/>
</dbReference>
<keyword evidence="4" id="KW-0653">Protein transport</keyword>
<sequence>MALVLGCTAFMMQRVGIQESGFELFFRENVHFYGGWAAAEVNSSTSQGLPNGACGLFSTLGHASGDIDALFCRTKVGGSLHPLLLFLCTALNPSVTQISGLFFGEMDRGGGGGAGAGTTTLSEIYQNAKKLQLRTRDALERLERLEYSTALSSSVMDSPELSFTIKREIAQIQSLCVEMDRLWGSLPSKSHRDLWKRYQPPPFRSVFTTQGLFSRLLGFALGFCSNLYWRLLVLGGGALSHSVSASVFFLIFLGSVSRKVEQIAEEAESLKQSLDRYFLRNQKRMTEAKERTELLRRANGESHVLRIFDEEAQAMQSCRNSARMLEEASLTGEAILSAMSGSRERLKKAQRKALDVLNTVRLSNSVLRLIERRHRVDNWIKYAGMILTLIIVFIFWRWTR</sequence>
<dbReference type="CDD" id="cd15863">
    <property type="entry name" value="SNARE_GS27"/>
    <property type="match status" value="1"/>
</dbReference>
<gene>
    <name evidence="9" type="ORF">CJ030_MR2G028947</name>
</gene>
<evidence type="ECO:0000256" key="8">
    <source>
        <dbReference type="SAM" id="Phobius"/>
    </source>
</evidence>
<evidence type="ECO:0000256" key="4">
    <source>
        <dbReference type="ARBA" id="ARBA00022927"/>
    </source>
</evidence>
<dbReference type="GO" id="GO:0031201">
    <property type="term" value="C:SNARE complex"/>
    <property type="evidence" value="ECO:0007669"/>
    <property type="project" value="TreeGrafter"/>
</dbReference>
<dbReference type="PANTHER" id="PTHR21230:SF1">
    <property type="entry name" value="GOLGI SNAP RECEPTOR COMPLEX MEMBER 2"/>
    <property type="match status" value="1"/>
</dbReference>
<dbReference type="OrthoDB" id="158360at2759"/>
<organism evidence="9 10">
    <name type="scientific">Morella rubra</name>
    <name type="common">Chinese bayberry</name>
    <dbReference type="NCBI Taxonomy" id="262757"/>
    <lineage>
        <taxon>Eukaryota</taxon>
        <taxon>Viridiplantae</taxon>
        <taxon>Streptophyta</taxon>
        <taxon>Embryophyta</taxon>
        <taxon>Tracheophyta</taxon>
        <taxon>Spermatophyta</taxon>
        <taxon>Magnoliopsida</taxon>
        <taxon>eudicotyledons</taxon>
        <taxon>Gunneridae</taxon>
        <taxon>Pentapetalae</taxon>
        <taxon>rosids</taxon>
        <taxon>fabids</taxon>
        <taxon>Fagales</taxon>
        <taxon>Myricaceae</taxon>
        <taxon>Morella</taxon>
    </lineage>
</organism>
<comment type="caution">
    <text evidence="9">The sequence shown here is derived from an EMBL/GenBank/DDBJ whole genome shotgun (WGS) entry which is preliminary data.</text>
</comment>
<proteinExistence type="predicted"/>
<dbReference type="GO" id="GO:0012507">
    <property type="term" value="C:ER to Golgi transport vesicle membrane"/>
    <property type="evidence" value="ECO:0007669"/>
    <property type="project" value="TreeGrafter"/>
</dbReference>
<evidence type="ECO:0000256" key="3">
    <source>
        <dbReference type="ARBA" id="ARBA00022692"/>
    </source>
</evidence>
<evidence type="ECO:0000256" key="5">
    <source>
        <dbReference type="ARBA" id="ARBA00022989"/>
    </source>
</evidence>
<keyword evidence="3 8" id="KW-0812">Transmembrane</keyword>